<proteinExistence type="predicted"/>
<comment type="caution">
    <text evidence="1">The sequence shown here is derived from an EMBL/GenBank/DDBJ whole genome shotgun (WGS) entry which is preliminary data.</text>
</comment>
<reference evidence="1" key="1">
    <citation type="submission" date="2020-08" db="EMBL/GenBank/DDBJ databases">
        <title>Genome sequencing and assembly of the red palm weevil Rhynchophorus ferrugineus.</title>
        <authorList>
            <person name="Dias G.B."/>
            <person name="Bergman C.M."/>
            <person name="Manee M."/>
        </authorList>
    </citation>
    <scope>NUCLEOTIDE SEQUENCE</scope>
    <source>
        <strain evidence="1">AA-2017</strain>
        <tissue evidence="1">Whole larva</tissue>
    </source>
</reference>
<sequence>MNVSKDIEHHLDMCQNSLQRLMKEQRFYDLFNCTSKWKSDEENSFDEIESYCSYTSDSDEDDSVKWGYDEVFNVKPLDTSTPKNYSDNENIQHNRDVNTEKICRKNLSETFCRTVKKTKFNEKCCEDPSSHSSLLGVDFGSPSPEDLNTDLTLDTELSLTYLDRFDITEKNSTKFTYCYENILLAGYHKYFQKENADAAEQLAIFERILKHAITYLFYCSRHVQDFVGSFVYFQAERLRLLTEKIIFTRSAQQSNLIRENTENNLNADIHLDDIKFWLKKSEDSEIAKTPFVSYYLLVLRNYRTVLATNISKVNNYRFVEFIGPYIFKDVPHDFWITAELFVIEIPLTSASNSRSSSSRMLPSSKLIGQTVIDVYNARTGRFKIVDSDDKLIGMMTSSVEIKIRYPDEIKGVFDVAMGQCMYSAERVENLCVLRKGEILQCVDDDDEDCMFARCILPLNSLTFCCKRDNLLIQEKYLILRFLDGKKEKTIYLFPSDDSDLTIWESRIHLIRDTLRKWNMLEVF</sequence>
<keyword evidence="2" id="KW-1185">Reference proteome</keyword>
<dbReference type="EMBL" id="JAACXV010000096">
    <property type="protein sequence ID" value="KAF7283592.1"/>
    <property type="molecule type" value="Genomic_DNA"/>
</dbReference>
<evidence type="ECO:0008006" key="3">
    <source>
        <dbReference type="Google" id="ProtNLM"/>
    </source>
</evidence>
<organism evidence="1 2">
    <name type="scientific">Rhynchophorus ferrugineus</name>
    <name type="common">Red palm weevil</name>
    <name type="synonym">Curculio ferrugineus</name>
    <dbReference type="NCBI Taxonomy" id="354439"/>
    <lineage>
        <taxon>Eukaryota</taxon>
        <taxon>Metazoa</taxon>
        <taxon>Ecdysozoa</taxon>
        <taxon>Arthropoda</taxon>
        <taxon>Hexapoda</taxon>
        <taxon>Insecta</taxon>
        <taxon>Pterygota</taxon>
        <taxon>Neoptera</taxon>
        <taxon>Endopterygota</taxon>
        <taxon>Coleoptera</taxon>
        <taxon>Polyphaga</taxon>
        <taxon>Cucujiformia</taxon>
        <taxon>Curculionidae</taxon>
        <taxon>Dryophthorinae</taxon>
        <taxon>Rhynchophorus</taxon>
    </lineage>
</organism>
<accession>A0A834IMB9</accession>
<evidence type="ECO:0000313" key="2">
    <source>
        <dbReference type="Proteomes" id="UP000625711"/>
    </source>
</evidence>
<dbReference type="OrthoDB" id="6721722at2759"/>
<name>A0A834IMB9_RHYFE</name>
<evidence type="ECO:0000313" key="1">
    <source>
        <dbReference type="EMBL" id="KAF7283592.1"/>
    </source>
</evidence>
<dbReference type="Proteomes" id="UP000625711">
    <property type="component" value="Unassembled WGS sequence"/>
</dbReference>
<dbReference type="AlphaFoldDB" id="A0A834IMB9"/>
<gene>
    <name evidence="1" type="ORF">GWI33_023349</name>
</gene>
<protein>
    <recommendedName>
        <fullName evidence="3">PH domain-containing protein</fullName>
    </recommendedName>
</protein>